<feature type="coiled-coil region" evidence="1">
    <location>
        <begin position="115"/>
        <end position="142"/>
    </location>
</feature>
<keyword evidence="3" id="KW-1185">Reference proteome</keyword>
<dbReference type="Gene3D" id="6.10.250.660">
    <property type="match status" value="1"/>
</dbReference>
<accession>A0A5M3VZG0</accession>
<proteinExistence type="predicted"/>
<evidence type="ECO:0000313" key="3">
    <source>
        <dbReference type="Proteomes" id="UP000334990"/>
    </source>
</evidence>
<protein>
    <recommendedName>
        <fullName evidence="4">Antigen 84</fullName>
    </recommendedName>
</protein>
<sequence length="142" mass="15596">MDHPNLCDKVMTAETVRAKVFATARLRPGYDLADVDVFLSEVETSLRWLHQENARLAALANNSGGLSPRTAALMITHAQEEAAAIITQAETRARDLVEEARETARHAAEILGEAHAAGTRERRQLEERLAQLQSLIGRLSDG</sequence>
<reference evidence="2 3" key="1">
    <citation type="submission" date="2019-10" db="EMBL/GenBank/DDBJ databases">
        <title>Whole genome shotgun sequence of Acrocarpospora corrugata NBRC 13972.</title>
        <authorList>
            <person name="Ichikawa N."/>
            <person name="Kimura A."/>
            <person name="Kitahashi Y."/>
            <person name="Komaki H."/>
            <person name="Oguchi A."/>
        </authorList>
    </citation>
    <scope>NUCLEOTIDE SEQUENCE [LARGE SCALE GENOMIC DNA]</scope>
    <source>
        <strain evidence="2 3">NBRC 13972</strain>
    </source>
</reference>
<comment type="caution">
    <text evidence="2">The sequence shown here is derived from an EMBL/GenBank/DDBJ whole genome shotgun (WGS) entry which is preliminary data.</text>
</comment>
<name>A0A5M3VZG0_9ACTN</name>
<dbReference type="Proteomes" id="UP000334990">
    <property type="component" value="Unassembled WGS sequence"/>
</dbReference>
<dbReference type="RefSeq" id="WP_422664818.1">
    <property type="nucleotide sequence ID" value="NZ_BAAABN010000030.1"/>
</dbReference>
<dbReference type="NCBIfam" id="TIGR03544">
    <property type="entry name" value="DivI1A_domain"/>
    <property type="match status" value="1"/>
</dbReference>
<organism evidence="2 3">
    <name type="scientific">Acrocarpospora corrugata</name>
    <dbReference type="NCBI Taxonomy" id="35763"/>
    <lineage>
        <taxon>Bacteria</taxon>
        <taxon>Bacillati</taxon>
        <taxon>Actinomycetota</taxon>
        <taxon>Actinomycetes</taxon>
        <taxon>Streptosporangiales</taxon>
        <taxon>Streptosporangiaceae</taxon>
        <taxon>Acrocarpospora</taxon>
    </lineage>
</organism>
<dbReference type="EMBL" id="BLAD01000053">
    <property type="protein sequence ID" value="GES01824.1"/>
    <property type="molecule type" value="Genomic_DNA"/>
</dbReference>
<evidence type="ECO:0000256" key="1">
    <source>
        <dbReference type="SAM" id="Coils"/>
    </source>
</evidence>
<gene>
    <name evidence="2" type="ORF">Acor_38890</name>
</gene>
<keyword evidence="1" id="KW-0175">Coiled coil</keyword>
<evidence type="ECO:0000313" key="2">
    <source>
        <dbReference type="EMBL" id="GES01824.1"/>
    </source>
</evidence>
<dbReference type="AlphaFoldDB" id="A0A5M3VZG0"/>
<evidence type="ECO:0008006" key="4">
    <source>
        <dbReference type="Google" id="ProtNLM"/>
    </source>
</evidence>
<dbReference type="InterPro" id="IPR019933">
    <property type="entry name" value="DivIVA_domain"/>
</dbReference>
<dbReference type="Gene3D" id="1.20.5.620">
    <property type="entry name" value="F1F0 ATP synthase subunit B, membrane domain"/>
    <property type="match status" value="1"/>
</dbReference>